<keyword evidence="2" id="KW-0862">Zinc</keyword>
<evidence type="ECO:0000256" key="4">
    <source>
        <dbReference type="ARBA" id="ARBA00030762"/>
    </source>
</evidence>
<keyword evidence="8" id="KW-1185">Reference proteome</keyword>
<dbReference type="GO" id="GO:0016853">
    <property type="term" value="F:isomerase activity"/>
    <property type="evidence" value="ECO:0007669"/>
    <property type="project" value="UniProtKB-KW"/>
</dbReference>
<dbReference type="Pfam" id="PF21621">
    <property type="entry name" value="MPI_cupin_dom"/>
    <property type="match status" value="1"/>
</dbReference>
<dbReference type="RefSeq" id="WP_302037683.1">
    <property type="nucleotide sequence ID" value="NZ_JAUKPO010000005.1"/>
</dbReference>
<organism evidence="7 8">
    <name type="scientific">Rhodocytophaga aerolata</name>
    <dbReference type="NCBI Taxonomy" id="455078"/>
    <lineage>
        <taxon>Bacteria</taxon>
        <taxon>Pseudomonadati</taxon>
        <taxon>Bacteroidota</taxon>
        <taxon>Cytophagia</taxon>
        <taxon>Cytophagales</taxon>
        <taxon>Rhodocytophagaceae</taxon>
        <taxon>Rhodocytophaga</taxon>
    </lineage>
</organism>
<evidence type="ECO:0000256" key="1">
    <source>
        <dbReference type="ARBA" id="ARBA00022723"/>
    </source>
</evidence>
<dbReference type="Gene3D" id="2.60.120.10">
    <property type="entry name" value="Jelly Rolls"/>
    <property type="match status" value="2"/>
</dbReference>
<dbReference type="InterPro" id="IPR014710">
    <property type="entry name" value="RmlC-like_jellyroll"/>
</dbReference>
<dbReference type="SUPFAM" id="SSF51182">
    <property type="entry name" value="RmlC-like cupins"/>
    <property type="match status" value="1"/>
</dbReference>
<keyword evidence="7" id="KW-0413">Isomerase</keyword>
<dbReference type="InterPro" id="IPR049071">
    <property type="entry name" value="MPI_cupin_dom"/>
</dbReference>
<dbReference type="Proteomes" id="UP001168528">
    <property type="component" value="Unassembled WGS sequence"/>
</dbReference>
<dbReference type="PANTHER" id="PTHR42742">
    <property type="entry name" value="TRANSCRIPTIONAL REPRESSOR MPRA"/>
    <property type="match status" value="1"/>
</dbReference>
<dbReference type="EMBL" id="JAUKPO010000005">
    <property type="protein sequence ID" value="MDO1446879.1"/>
    <property type="molecule type" value="Genomic_DNA"/>
</dbReference>
<feature type="domain" description="Phosphomannose isomerase type I catalytic" evidence="5">
    <location>
        <begin position="17"/>
        <end position="122"/>
    </location>
</feature>
<evidence type="ECO:0000313" key="7">
    <source>
        <dbReference type="EMBL" id="MDO1446879.1"/>
    </source>
</evidence>
<reference evidence="7" key="1">
    <citation type="submission" date="2023-07" db="EMBL/GenBank/DDBJ databases">
        <title>The genome sequence of Rhodocytophaga aerolata KACC 12507.</title>
        <authorList>
            <person name="Zhang X."/>
        </authorList>
    </citation>
    <scope>NUCLEOTIDE SEQUENCE</scope>
    <source>
        <strain evidence="7">KACC 12507</strain>
    </source>
</reference>
<evidence type="ECO:0000256" key="2">
    <source>
        <dbReference type="ARBA" id="ARBA00022833"/>
    </source>
</evidence>
<protein>
    <recommendedName>
        <fullName evidence="3">Phosphohexomutase</fullName>
    </recommendedName>
    <alternativeName>
        <fullName evidence="4">Phosphomannose isomerase</fullName>
    </alternativeName>
</protein>
<evidence type="ECO:0000259" key="5">
    <source>
        <dbReference type="Pfam" id="PF20511"/>
    </source>
</evidence>
<dbReference type="InterPro" id="IPR011051">
    <property type="entry name" value="RmlC_Cupin_sf"/>
</dbReference>
<evidence type="ECO:0000313" key="8">
    <source>
        <dbReference type="Proteomes" id="UP001168528"/>
    </source>
</evidence>
<gene>
    <name evidence="7" type="ORF">Q0590_11480</name>
</gene>
<dbReference type="InterPro" id="IPR046457">
    <property type="entry name" value="PMI_typeI_cat"/>
</dbReference>
<comment type="caution">
    <text evidence="7">The sequence shown here is derived from an EMBL/GenBank/DDBJ whole genome shotgun (WGS) entry which is preliminary data.</text>
</comment>
<dbReference type="InterPro" id="IPR014628">
    <property type="entry name" value="Man6P_isomerase_Firm_short"/>
</dbReference>
<evidence type="ECO:0000259" key="6">
    <source>
        <dbReference type="Pfam" id="PF21621"/>
    </source>
</evidence>
<proteinExistence type="predicted"/>
<sequence>MATTNQTQVLYPLIFHPIFKERIWGGNKLKTVLNKECPFDQCGESWEISAVPGDVSVVKEGKLQGKALDELIRTYKGELVGEKVYNKFGETFPLLIKFLDAQEDLSIQLHPNDELAQKRHNSFGKTEMWYVMQADKGSSVRSGFNRKIDQQTYLEHLDTKKLDDILNIIPVQADDVIFLPAGRVHSIGKGLVIAEIQQTSDVTYRIYDFDRADNQGKKRQLHTEEALGAIDYEHYPEYKTSYKKVSNEITQLVSSAYFTTNRLQFTQPIQRNYQQTDSFVVYICLEGSFTIDYAQGSVSVKKGDSVLLPASLKAVTLRPDGESKLVETYVP</sequence>
<evidence type="ECO:0000256" key="3">
    <source>
        <dbReference type="ARBA" id="ARBA00029741"/>
    </source>
</evidence>
<dbReference type="CDD" id="cd07010">
    <property type="entry name" value="cupin_PMI_type_I_N_bac"/>
    <property type="match status" value="1"/>
</dbReference>
<keyword evidence="1" id="KW-0479">Metal-binding</keyword>
<dbReference type="PIRSF" id="PIRSF036894">
    <property type="entry name" value="PMI_Firm_short"/>
    <property type="match status" value="1"/>
</dbReference>
<dbReference type="InterPro" id="IPR051804">
    <property type="entry name" value="Carb_Metab_Reg_Kinase/Isom"/>
</dbReference>
<name>A0ABT8R455_9BACT</name>
<dbReference type="PANTHER" id="PTHR42742:SF3">
    <property type="entry name" value="FRUCTOKINASE"/>
    <property type="match status" value="1"/>
</dbReference>
<accession>A0ABT8R455</accession>
<dbReference type="Pfam" id="PF20511">
    <property type="entry name" value="PMI_typeI_cat"/>
    <property type="match status" value="1"/>
</dbReference>
<feature type="domain" description="Mannose-6-phosphate isomerase cupin" evidence="6">
    <location>
        <begin position="249"/>
        <end position="325"/>
    </location>
</feature>